<evidence type="ECO:0000256" key="1">
    <source>
        <dbReference type="ARBA" id="ARBA00022448"/>
    </source>
</evidence>
<dbReference type="SUPFAM" id="SSF46973">
    <property type="entry name" value="Enzyme IIa from lactose specific PTS, IIa-lac"/>
    <property type="match status" value="1"/>
</dbReference>
<feature type="modified residue" description="Phosphohistidine; by HPr" evidence="5">
    <location>
        <position position="74"/>
    </location>
</feature>
<keyword evidence="3" id="KW-0808">Transferase</keyword>
<accession>A0ABZ3JAU9</accession>
<dbReference type="InterPro" id="IPR036542">
    <property type="entry name" value="PTS_IIA_lac/cel_sf"/>
</dbReference>
<dbReference type="Proteomes" id="UP000216052">
    <property type="component" value="Chromosome"/>
</dbReference>
<evidence type="ECO:0000256" key="5">
    <source>
        <dbReference type="PROSITE-ProRule" id="PRU00418"/>
    </source>
</evidence>
<gene>
    <name evidence="6" type="primary">celD</name>
    <name evidence="6" type="ORF">SPACI_052930</name>
</gene>
<dbReference type="Gene3D" id="1.20.58.80">
    <property type="entry name" value="Phosphotransferase system, lactose/cellobiose-type IIA subunit"/>
    <property type="match status" value="1"/>
</dbReference>
<protein>
    <submittedName>
        <fullName evidence="6">PTS system cellobiose-specific EIIA component</fullName>
    </submittedName>
</protein>
<dbReference type="PANTHER" id="PTHR34382">
    <property type="entry name" value="PTS SYSTEM N,N'-DIACETYLCHITOBIOSE-SPECIFIC EIIA COMPONENT"/>
    <property type="match status" value="1"/>
</dbReference>
<evidence type="ECO:0000256" key="4">
    <source>
        <dbReference type="ARBA" id="ARBA00022683"/>
    </source>
</evidence>
<sequence>MTEEVIFTIILHAGNARAEAYDALRAAQAGDFAKAAEHLQQAEAEVGAAHRAQADMIQQEAQGNKVDITLLFVHAQDHLMTALSEKNLIENMVEMHKTIKQLANKLEAAQCQD</sequence>
<dbReference type="PANTHER" id="PTHR34382:SF7">
    <property type="entry name" value="PTS SYSTEM N,N'-DIACETYLCHITOBIOSE-SPECIFIC EIIA COMPONENT"/>
    <property type="match status" value="1"/>
</dbReference>
<evidence type="ECO:0000256" key="2">
    <source>
        <dbReference type="ARBA" id="ARBA00022597"/>
    </source>
</evidence>
<dbReference type="RefSeq" id="WP_093792248.1">
    <property type="nucleotide sequence ID" value="NZ_CP155571.1"/>
</dbReference>
<dbReference type="EMBL" id="CP155571">
    <property type="protein sequence ID" value="XFO75178.1"/>
    <property type="molecule type" value="Genomic_DNA"/>
</dbReference>
<proteinExistence type="predicted"/>
<keyword evidence="1" id="KW-0813">Transport</keyword>
<dbReference type="CDD" id="cd00215">
    <property type="entry name" value="PTS_IIA_lac"/>
    <property type="match status" value="1"/>
</dbReference>
<organism evidence="6 7">
    <name type="scientific">Sporomusa acidovorans (strain ATCC 49682 / DSM 3132 / Mol)</name>
    <dbReference type="NCBI Taxonomy" id="1123286"/>
    <lineage>
        <taxon>Bacteria</taxon>
        <taxon>Bacillati</taxon>
        <taxon>Bacillota</taxon>
        <taxon>Negativicutes</taxon>
        <taxon>Selenomonadales</taxon>
        <taxon>Sporomusaceae</taxon>
        <taxon>Sporomusa</taxon>
    </lineage>
</organism>
<evidence type="ECO:0000256" key="3">
    <source>
        <dbReference type="ARBA" id="ARBA00022679"/>
    </source>
</evidence>
<dbReference type="PROSITE" id="PS51095">
    <property type="entry name" value="PTS_EIIA_TYPE_3"/>
    <property type="match status" value="1"/>
</dbReference>
<keyword evidence="4" id="KW-0598">Phosphotransferase system</keyword>
<name>A0ABZ3JAU9_SPOA4</name>
<dbReference type="PIRSF" id="PIRSF000699">
    <property type="entry name" value="PTS_IILac_III"/>
    <property type="match status" value="1"/>
</dbReference>
<dbReference type="InterPro" id="IPR003188">
    <property type="entry name" value="PTS_IIA_lac/cel"/>
</dbReference>
<dbReference type="Pfam" id="PF02255">
    <property type="entry name" value="PTS_IIA"/>
    <property type="match status" value="1"/>
</dbReference>
<evidence type="ECO:0000313" key="6">
    <source>
        <dbReference type="EMBL" id="XFO75178.1"/>
    </source>
</evidence>
<keyword evidence="7" id="KW-1185">Reference proteome</keyword>
<reference evidence="6" key="1">
    <citation type="submission" date="2024-05" db="EMBL/GenBank/DDBJ databases">
        <title>Isolation and characterization of Sporomusa carbonis sp. nov., a carboxydotrophic hydrogenogen in the genus of Sporomusa isolated from a charcoal burning pile.</title>
        <authorList>
            <person name="Boeer T."/>
            <person name="Rosenbaum F."/>
            <person name="Eysell L."/>
            <person name="Mueller V."/>
            <person name="Daniel R."/>
            <person name="Poehlein A."/>
        </authorList>
    </citation>
    <scope>NUCLEOTIDE SEQUENCE [LARGE SCALE GENOMIC DNA]</scope>
    <source>
        <strain evidence="6">DSM 3132</strain>
    </source>
</reference>
<evidence type="ECO:0000313" key="7">
    <source>
        <dbReference type="Proteomes" id="UP000216052"/>
    </source>
</evidence>
<keyword evidence="2" id="KW-0762">Sugar transport</keyword>